<sequence length="210" mass="22692">MGMTLPSREDVTPAEQMRTLMTRKENIEVELDAQASVLKANNSTMQSPLVDPEGFPRADIDVWAVRHARVRIIELRNDLAALRDSIMTALQGVYDPSLLKEGPAIVEESVTESILLPFARVSGVAPGSPAAAAGLTREDLILSFGSLTKASFTSSSLQPLAEFVATRENQEISVQVLRAEQETATLSFTPRSGWGGRGLLGCHIVPYTVS</sequence>
<name>A0A165FKR8_9APHY</name>
<dbReference type="FunCoup" id="A0A165FKR8">
    <property type="interactions" value="713"/>
</dbReference>
<reference evidence="5 6" key="1">
    <citation type="journal article" date="2016" name="Mol. Biol. Evol.">
        <title>Comparative Genomics of Early-Diverging Mushroom-Forming Fungi Provides Insights into the Origins of Lignocellulose Decay Capabilities.</title>
        <authorList>
            <person name="Nagy L.G."/>
            <person name="Riley R."/>
            <person name="Tritt A."/>
            <person name="Adam C."/>
            <person name="Daum C."/>
            <person name="Floudas D."/>
            <person name="Sun H."/>
            <person name="Yadav J.S."/>
            <person name="Pangilinan J."/>
            <person name="Larsson K.H."/>
            <person name="Matsuura K."/>
            <person name="Barry K."/>
            <person name="Labutti K."/>
            <person name="Kuo R."/>
            <person name="Ohm R.A."/>
            <person name="Bhattacharya S.S."/>
            <person name="Shirouzu T."/>
            <person name="Yoshinaga Y."/>
            <person name="Martin F.M."/>
            <person name="Grigoriev I.V."/>
            <person name="Hibbett D.S."/>
        </authorList>
    </citation>
    <scope>NUCLEOTIDE SEQUENCE [LARGE SCALE GENOMIC DNA]</scope>
    <source>
        <strain evidence="5 6">93-53</strain>
    </source>
</reference>
<dbReference type="Proteomes" id="UP000076871">
    <property type="component" value="Unassembled WGS sequence"/>
</dbReference>
<dbReference type="SUPFAM" id="SSF50156">
    <property type="entry name" value="PDZ domain-like"/>
    <property type="match status" value="1"/>
</dbReference>
<dbReference type="Gene3D" id="6.10.140.1710">
    <property type="match status" value="1"/>
</dbReference>
<keyword evidence="1" id="KW-0143">Chaperone</keyword>
<protein>
    <recommendedName>
        <fullName evidence="2">Probable 26S proteasome regulatory subunit p27</fullName>
    </recommendedName>
</protein>
<dbReference type="Gene3D" id="2.30.42.10">
    <property type="match status" value="1"/>
</dbReference>
<dbReference type="InterPro" id="IPR024958">
    <property type="entry name" value="GRASP_PDZ"/>
</dbReference>
<dbReference type="Pfam" id="PF18265">
    <property type="entry name" value="Nas2_N"/>
    <property type="match status" value="1"/>
</dbReference>
<dbReference type="PANTHER" id="PTHR12651">
    <property type="entry name" value="26S PROTEASOME NON-ATPASE REGULATORY SUBUNIT 9"/>
    <property type="match status" value="1"/>
</dbReference>
<dbReference type="GO" id="GO:0070682">
    <property type="term" value="P:proteasome regulatory particle assembly"/>
    <property type="evidence" value="ECO:0007669"/>
    <property type="project" value="InterPro"/>
</dbReference>
<evidence type="ECO:0000256" key="1">
    <source>
        <dbReference type="ARBA" id="ARBA00023186"/>
    </source>
</evidence>
<dbReference type="FunFam" id="2.30.42.10:FF:000107">
    <property type="entry name" value="26S proteasome non-ATPase regulatory subunit 9"/>
    <property type="match status" value="1"/>
</dbReference>
<keyword evidence="6" id="KW-1185">Reference proteome</keyword>
<dbReference type="RefSeq" id="XP_040766860.1">
    <property type="nucleotide sequence ID" value="XM_040905574.1"/>
</dbReference>
<dbReference type="PANTHER" id="PTHR12651:SF1">
    <property type="entry name" value="26S PROTEASOME NON-ATPASE REGULATORY SUBUNIT 9"/>
    <property type="match status" value="1"/>
</dbReference>
<dbReference type="AlphaFoldDB" id="A0A165FKR8"/>
<evidence type="ECO:0000259" key="4">
    <source>
        <dbReference type="Pfam" id="PF18265"/>
    </source>
</evidence>
<dbReference type="InterPro" id="IPR035269">
    <property type="entry name" value="PSMD9"/>
</dbReference>
<evidence type="ECO:0000256" key="2">
    <source>
        <dbReference type="ARBA" id="ARBA00068021"/>
    </source>
</evidence>
<dbReference type="InterPro" id="IPR036034">
    <property type="entry name" value="PDZ_sf"/>
</dbReference>
<gene>
    <name evidence="5" type="ORF">LAESUDRAFT_674858</name>
</gene>
<accession>A0A165FKR8</accession>
<dbReference type="OrthoDB" id="72325at2759"/>
<dbReference type="EMBL" id="KV427612">
    <property type="protein sequence ID" value="KZT09120.1"/>
    <property type="molecule type" value="Genomic_DNA"/>
</dbReference>
<organism evidence="5 6">
    <name type="scientific">Laetiporus sulphureus 93-53</name>
    <dbReference type="NCBI Taxonomy" id="1314785"/>
    <lineage>
        <taxon>Eukaryota</taxon>
        <taxon>Fungi</taxon>
        <taxon>Dikarya</taxon>
        <taxon>Basidiomycota</taxon>
        <taxon>Agaricomycotina</taxon>
        <taxon>Agaricomycetes</taxon>
        <taxon>Polyporales</taxon>
        <taxon>Laetiporus</taxon>
    </lineage>
</organism>
<dbReference type="InParanoid" id="A0A165FKR8"/>
<dbReference type="GO" id="GO:0005737">
    <property type="term" value="C:cytoplasm"/>
    <property type="evidence" value="ECO:0007669"/>
    <property type="project" value="TreeGrafter"/>
</dbReference>
<evidence type="ECO:0000313" key="5">
    <source>
        <dbReference type="EMBL" id="KZT09120.1"/>
    </source>
</evidence>
<dbReference type="Pfam" id="PF04495">
    <property type="entry name" value="GRASP55_65"/>
    <property type="match status" value="1"/>
</dbReference>
<evidence type="ECO:0000313" key="6">
    <source>
        <dbReference type="Proteomes" id="UP000076871"/>
    </source>
</evidence>
<feature type="domain" description="Nas2 N-terminal" evidence="4">
    <location>
        <begin position="18"/>
        <end position="94"/>
    </location>
</feature>
<dbReference type="InterPro" id="IPR040815">
    <property type="entry name" value="Nas2_N"/>
</dbReference>
<feature type="domain" description="PDZ GRASP-type" evidence="3">
    <location>
        <begin position="118"/>
        <end position="204"/>
    </location>
</feature>
<evidence type="ECO:0000259" key="3">
    <source>
        <dbReference type="Pfam" id="PF04495"/>
    </source>
</evidence>
<dbReference type="GO" id="GO:0005634">
    <property type="term" value="C:nucleus"/>
    <property type="evidence" value="ECO:0007669"/>
    <property type="project" value="TreeGrafter"/>
</dbReference>
<proteinExistence type="predicted"/>
<dbReference type="STRING" id="1314785.A0A165FKR8"/>
<dbReference type="GeneID" id="63822604"/>